<evidence type="ECO:0000259" key="1">
    <source>
        <dbReference type="Pfam" id="PF01323"/>
    </source>
</evidence>
<dbReference type="EMBL" id="JANBQF010000063">
    <property type="protein sequence ID" value="KAJ2006363.1"/>
    <property type="molecule type" value="Genomic_DNA"/>
</dbReference>
<dbReference type="PANTHER" id="PTHR42943">
    <property type="entry name" value="GLUTATHIONE S-TRANSFERASE KAPPA"/>
    <property type="match status" value="1"/>
</dbReference>
<dbReference type="SUPFAM" id="SSF52833">
    <property type="entry name" value="Thioredoxin-like"/>
    <property type="match status" value="1"/>
</dbReference>
<keyword evidence="3" id="KW-1185">Reference proteome</keyword>
<evidence type="ECO:0000313" key="3">
    <source>
        <dbReference type="Proteomes" id="UP001150907"/>
    </source>
</evidence>
<dbReference type="GO" id="GO:0004364">
    <property type="term" value="F:glutathione transferase activity"/>
    <property type="evidence" value="ECO:0007669"/>
    <property type="project" value="TreeGrafter"/>
</dbReference>
<dbReference type="GO" id="GO:0005777">
    <property type="term" value="C:peroxisome"/>
    <property type="evidence" value="ECO:0007669"/>
    <property type="project" value="TreeGrafter"/>
</dbReference>
<accession>A0A9W8BKT8</accession>
<dbReference type="GO" id="GO:0004602">
    <property type="term" value="F:glutathione peroxidase activity"/>
    <property type="evidence" value="ECO:0007669"/>
    <property type="project" value="TreeGrafter"/>
</dbReference>
<proteinExistence type="predicted"/>
<sequence>MAAATVNFWFEYVSPYSMISALRLYRAMTKGQHGTAGSSAATSSLEGLASCQVPDLSGVKVVFKPIFLGALFKAAGQPALPNMAVPIKGKYLFHDVKRSLDQLGHAGFPDSKPANWPPNSALAGRLTWMLTQGKKYMEMLDSGDKDIARRGGGGAAGLGEAETRVVAGFVWRVFEAEFTGNLDISNGEVLSKLWDKYVVEPSRSSGEEGGSGVPDGQRAVELAQGAEVVAGFKSSTQEAAELGLFGAPSFTTEDGDMYWGNDRLFEALAHSKSEAKSLGFSVKIREASL</sequence>
<dbReference type="Gene3D" id="3.40.30.10">
    <property type="entry name" value="Glutaredoxin"/>
    <property type="match status" value="2"/>
</dbReference>
<dbReference type="Pfam" id="PF01323">
    <property type="entry name" value="DSBA"/>
    <property type="match status" value="1"/>
</dbReference>
<dbReference type="PANTHER" id="PTHR42943:SF2">
    <property type="entry name" value="GLUTATHIONE S-TRANSFERASE KAPPA 1"/>
    <property type="match status" value="1"/>
</dbReference>
<dbReference type="GO" id="GO:0006749">
    <property type="term" value="P:glutathione metabolic process"/>
    <property type="evidence" value="ECO:0007669"/>
    <property type="project" value="TreeGrafter"/>
</dbReference>
<protein>
    <recommendedName>
        <fullName evidence="1">DSBA-like thioredoxin domain-containing protein</fullName>
    </recommendedName>
</protein>
<comment type="caution">
    <text evidence="2">The sequence shown here is derived from an EMBL/GenBank/DDBJ whole genome shotgun (WGS) entry which is preliminary data.</text>
</comment>
<dbReference type="Proteomes" id="UP001150907">
    <property type="component" value="Unassembled WGS sequence"/>
</dbReference>
<dbReference type="AlphaFoldDB" id="A0A9W8BKT8"/>
<dbReference type="OrthoDB" id="4664297at2759"/>
<feature type="domain" description="DSBA-like thioredoxin" evidence="1">
    <location>
        <begin position="5"/>
        <end position="102"/>
    </location>
</feature>
<gene>
    <name evidence="2" type="ORF">H4R26_001407</name>
</gene>
<evidence type="ECO:0000313" key="2">
    <source>
        <dbReference type="EMBL" id="KAJ2006363.1"/>
    </source>
</evidence>
<organism evidence="2 3">
    <name type="scientific">Coemansia thaxteri</name>
    <dbReference type="NCBI Taxonomy" id="2663907"/>
    <lineage>
        <taxon>Eukaryota</taxon>
        <taxon>Fungi</taxon>
        <taxon>Fungi incertae sedis</taxon>
        <taxon>Zoopagomycota</taxon>
        <taxon>Kickxellomycotina</taxon>
        <taxon>Kickxellomycetes</taxon>
        <taxon>Kickxellales</taxon>
        <taxon>Kickxellaceae</taxon>
        <taxon>Coemansia</taxon>
    </lineage>
</organism>
<reference evidence="2" key="1">
    <citation type="submission" date="2022-07" db="EMBL/GenBank/DDBJ databases">
        <title>Phylogenomic reconstructions and comparative analyses of Kickxellomycotina fungi.</title>
        <authorList>
            <person name="Reynolds N.K."/>
            <person name="Stajich J.E."/>
            <person name="Barry K."/>
            <person name="Grigoriev I.V."/>
            <person name="Crous P."/>
            <person name="Smith M.E."/>
        </authorList>
    </citation>
    <scope>NUCLEOTIDE SEQUENCE</scope>
    <source>
        <strain evidence="2">IMI 214461</strain>
    </source>
</reference>
<name>A0A9W8BKT8_9FUNG</name>
<dbReference type="InterPro" id="IPR036249">
    <property type="entry name" value="Thioredoxin-like_sf"/>
</dbReference>
<dbReference type="InterPro" id="IPR001853">
    <property type="entry name" value="DSBA-like_thioredoxin_dom"/>
</dbReference>
<dbReference type="InterPro" id="IPR051924">
    <property type="entry name" value="GST_Kappa/NadH"/>
</dbReference>
<dbReference type="GO" id="GO:0005739">
    <property type="term" value="C:mitochondrion"/>
    <property type="evidence" value="ECO:0007669"/>
    <property type="project" value="TreeGrafter"/>
</dbReference>